<feature type="domain" description="SD-repeat containing protein B" evidence="6">
    <location>
        <begin position="600"/>
        <end position="687"/>
    </location>
</feature>
<dbReference type="SUPFAM" id="SSF49785">
    <property type="entry name" value="Galactose-binding domain-like"/>
    <property type="match status" value="1"/>
</dbReference>
<sequence>MLPKALFLLLSIFFNAFSLKAHTVDYFSSCGYICAGSTVTVNARLSATATNTNYNWQFRDNSGTWKCFVNGNNTINGATFNVSNAISKGELTAAPTLTIANATTALSNVDVRILMVDGTNVSPCAANPSYPVYGGDKTLKLHVLTGTDCSKIAAYCSGGTPLLKLGDLIWNDIDGDGNKDADEPGTPGATVKLYADNNNDNTADGAAIATTTTNALGLYYFSNLKPANYIVGVIIPVGYTRGPVSTIDPDNNVNNDNNGVNLVGANQAGSEVRSKAITLSASGEPTTDGDDQYSNLTLDIALRGTSQLGDFVWNDKNANGIQDLNEPGLQGVNVKILFPDGVTTRTITTDANGKFLFTALATGTYKVTFSTPASFTPSAVNQGTSDAKDSDPVNGAVTVAVAAGTSNLTVDAGFFIKTNTDTGCVGNILTNASGHYGGFESGGSSISSTTAASDLYNGLPRNGSYQVVKSVNDLSGGGYLDIHPRTGNYFLAAHTSNDETDRVWYTKISVVPGATYNFCTYVTLLKNLGDGANYVLGLYANGTSIGTGRVTFDWTQICGTFKVPAGVTTLELSIRDPKKGLFFVAIDDICITSTPPVSLSLGNQVWNDFDGDGKRDDNEPGIPGAPISLYTDNNEDNLPDGAVIKTTTSDANGRYQFLNLAEGRYIVSMPVLPGYQQSPNTTTQDTSPFPNNDVDNDNNLVRLDGPNGPGGILYTNAITLSGNDEPTADGDGANGNNTLDLAQCGNAFIGDFVWKDLNGNGVQDAGEPGINGVVVTITFSDGTTATTKTITYNAANNQNDPQFDGYYNFPNLGPGTYKINFTTPAGLTPSPANSGGNDTKDSDPVDGAPITVILAANVSNFTIDAGFYDKMNVSNLTLGNQVWNDFDGDGKRDVNEPGIPGATISLYTDNNGDNIPDGAAIQTTTSDALGHYQFTGLSKGRYIASMPILPGYQQSPNSTTQDTSPSPDNNVDNDNNLVRLDGPNGPGGIIYTNAITLGNGEEPTDDGDDANGNNTFDLAQCGNSFIGDFVWNDYNGNGIQDAGEPGINGVLVTITFSDGTIATTTTETYNAANNPNKPQLDGYYNFPNLGPGTYKISFATPAGLHASPANTGDDTKDSDPVNGAPVTINLIADQSDFTVDAGFTAFVTPPTTPPTTCPNLSVGNIVFADLNGNGTKEVYEPGIGGLTVKLYPDNDGNNVADGVAISTLETAEDGTYYFGNLAAGKYIIGVTTGKTYTQGANSNANPNDNKDNDNNGVRLVNDEVFSNFITLSAGDEPINDGSDNNSNLTVDFGLKLDGTTTPCTTHCDCKNDCTHTGCGHSNCGHDSCKNDCKHSDCSHANCGHNSCKNDCKHTDCGHKNCSRKNTEGLRSASAEGTISVANTITRPELSITAVTVFPNPAKDYIIIKVMAVKEGKGSARITDLSGKLVATQHITLSHGMNLIKFDRLEGLRGGTYYAQVDFNYHIYNQQLIVVK</sequence>
<keyword evidence="2" id="KW-0964">Secreted</keyword>
<organism evidence="7 8">
    <name type="scientific">Segetibacter aerophilus</name>
    <dbReference type="NCBI Taxonomy" id="670293"/>
    <lineage>
        <taxon>Bacteria</taxon>
        <taxon>Pseudomonadati</taxon>
        <taxon>Bacteroidota</taxon>
        <taxon>Chitinophagia</taxon>
        <taxon>Chitinophagales</taxon>
        <taxon>Chitinophagaceae</taxon>
        <taxon>Segetibacter</taxon>
    </lineage>
</organism>
<keyword evidence="3 5" id="KW-0732">Signal</keyword>
<proteinExistence type="predicted"/>
<reference evidence="7 8" key="1">
    <citation type="submission" date="2019-07" db="EMBL/GenBank/DDBJ databases">
        <title>Whole genome shotgun sequence of Segetibacter aerophilus NBRC 106135.</title>
        <authorList>
            <person name="Hosoyama A."/>
            <person name="Uohara A."/>
            <person name="Ohji S."/>
            <person name="Ichikawa N."/>
        </authorList>
    </citation>
    <scope>NUCLEOTIDE SEQUENCE [LARGE SCALE GENOMIC DNA]</scope>
    <source>
        <strain evidence="7 8">NBRC 106135</strain>
    </source>
</reference>
<feature type="domain" description="SD-repeat containing protein B" evidence="6">
    <location>
        <begin position="1026"/>
        <end position="1143"/>
    </location>
</feature>
<dbReference type="InterPro" id="IPR008979">
    <property type="entry name" value="Galactose-bd-like_sf"/>
</dbReference>
<dbReference type="Gene3D" id="2.60.40.10">
    <property type="entry name" value="Immunoglobulins"/>
    <property type="match status" value="7"/>
</dbReference>
<dbReference type="InterPro" id="IPR013783">
    <property type="entry name" value="Ig-like_fold"/>
</dbReference>
<dbReference type="InterPro" id="IPR033764">
    <property type="entry name" value="Sdr_B"/>
</dbReference>
<dbReference type="InterPro" id="IPR051417">
    <property type="entry name" value="SDr/BOS_complex"/>
</dbReference>
<keyword evidence="8" id="KW-1185">Reference proteome</keyword>
<protein>
    <recommendedName>
        <fullName evidence="6">SD-repeat containing protein B domain-containing protein</fullName>
    </recommendedName>
</protein>
<evidence type="ECO:0000256" key="4">
    <source>
        <dbReference type="SAM" id="MobiDB-lite"/>
    </source>
</evidence>
<evidence type="ECO:0000256" key="1">
    <source>
        <dbReference type="ARBA" id="ARBA00004613"/>
    </source>
</evidence>
<dbReference type="InterPro" id="IPR026444">
    <property type="entry name" value="Secre_tail"/>
</dbReference>
<feature type="domain" description="SD-repeat containing protein B" evidence="6">
    <location>
        <begin position="164"/>
        <end position="256"/>
    </location>
</feature>
<evidence type="ECO:0000256" key="3">
    <source>
        <dbReference type="ARBA" id="ARBA00022729"/>
    </source>
</evidence>
<dbReference type="PANTHER" id="PTHR23303">
    <property type="entry name" value="CARBOXYPEPTIDASE REGULATORY REGION-CONTAINING"/>
    <property type="match status" value="1"/>
</dbReference>
<dbReference type="NCBIfam" id="TIGR04183">
    <property type="entry name" value="Por_Secre_tail"/>
    <property type="match status" value="1"/>
</dbReference>
<dbReference type="EMBL" id="BJYT01000008">
    <property type="protein sequence ID" value="GEO10026.1"/>
    <property type="molecule type" value="Genomic_DNA"/>
</dbReference>
<evidence type="ECO:0000313" key="7">
    <source>
        <dbReference type="EMBL" id="GEO10026.1"/>
    </source>
</evidence>
<feature type="domain" description="SD-repeat containing protein B" evidence="6">
    <location>
        <begin position="877"/>
        <end position="970"/>
    </location>
</feature>
<dbReference type="GO" id="GO:0005576">
    <property type="term" value="C:extracellular region"/>
    <property type="evidence" value="ECO:0007669"/>
    <property type="project" value="UniProtKB-SubCell"/>
</dbReference>
<comment type="caution">
    <text evidence="7">The sequence shown here is derived from an EMBL/GenBank/DDBJ whole genome shotgun (WGS) entry which is preliminary data.</text>
</comment>
<dbReference type="Proteomes" id="UP000321513">
    <property type="component" value="Unassembled WGS sequence"/>
</dbReference>
<feature type="region of interest" description="Disordered" evidence="4">
    <location>
        <begin position="948"/>
        <end position="985"/>
    </location>
</feature>
<feature type="compositionally biased region" description="Polar residues" evidence="4">
    <location>
        <begin position="952"/>
        <end position="967"/>
    </location>
</feature>
<feature type="signal peptide" evidence="5">
    <location>
        <begin position="1"/>
        <end position="23"/>
    </location>
</feature>
<feature type="chain" id="PRO_5022091669" description="SD-repeat containing protein B domain-containing protein" evidence="5">
    <location>
        <begin position="24"/>
        <end position="1475"/>
    </location>
</feature>
<feature type="compositionally biased region" description="Low complexity" evidence="4">
    <location>
        <begin position="968"/>
        <end position="981"/>
    </location>
</feature>
<dbReference type="Pfam" id="PF17210">
    <property type="entry name" value="SdrD_B"/>
    <property type="match status" value="7"/>
</dbReference>
<evidence type="ECO:0000259" key="6">
    <source>
        <dbReference type="Pfam" id="PF17210"/>
    </source>
</evidence>
<evidence type="ECO:0000256" key="2">
    <source>
        <dbReference type="ARBA" id="ARBA00022525"/>
    </source>
</evidence>
<gene>
    <name evidence="7" type="ORF">SAE01_25220</name>
</gene>
<feature type="domain" description="SD-repeat containing protein B" evidence="6">
    <location>
        <begin position="1161"/>
        <end position="1259"/>
    </location>
</feature>
<accession>A0A512BDI9</accession>
<evidence type="ECO:0000256" key="5">
    <source>
        <dbReference type="SAM" id="SignalP"/>
    </source>
</evidence>
<feature type="domain" description="SD-repeat containing protein B" evidence="6">
    <location>
        <begin position="307"/>
        <end position="414"/>
    </location>
</feature>
<dbReference type="Gene3D" id="2.60.120.260">
    <property type="entry name" value="Galactose-binding domain-like"/>
    <property type="match status" value="1"/>
</dbReference>
<comment type="subcellular location">
    <subcellularLocation>
        <location evidence="1">Secreted</location>
    </subcellularLocation>
</comment>
<feature type="domain" description="SD-repeat containing protein B" evidence="6">
    <location>
        <begin position="749"/>
        <end position="867"/>
    </location>
</feature>
<feature type="region of interest" description="Disordered" evidence="4">
    <location>
        <begin position="675"/>
        <end position="697"/>
    </location>
</feature>
<dbReference type="PANTHER" id="PTHR23303:SF15">
    <property type="entry name" value="COLOSSIN-A"/>
    <property type="match status" value="1"/>
</dbReference>
<feature type="compositionally biased region" description="Polar residues" evidence="4">
    <location>
        <begin position="675"/>
        <end position="690"/>
    </location>
</feature>
<dbReference type="SUPFAM" id="SSF117074">
    <property type="entry name" value="Hypothetical protein PA1324"/>
    <property type="match status" value="7"/>
</dbReference>
<name>A0A512BDI9_9BACT</name>
<evidence type="ECO:0000313" key="8">
    <source>
        <dbReference type="Proteomes" id="UP000321513"/>
    </source>
</evidence>